<evidence type="ECO:0000313" key="3">
    <source>
        <dbReference type="EMBL" id="KKS85916.1"/>
    </source>
</evidence>
<dbReference type="SUPFAM" id="SSF52980">
    <property type="entry name" value="Restriction endonuclease-like"/>
    <property type="match status" value="1"/>
</dbReference>
<dbReference type="PANTHER" id="PTHR34039:SF1">
    <property type="entry name" value="UPF0102 PROTEIN YRAN"/>
    <property type="match status" value="1"/>
</dbReference>
<dbReference type="Pfam" id="PF02021">
    <property type="entry name" value="UPF0102"/>
    <property type="match status" value="1"/>
</dbReference>
<dbReference type="InterPro" id="IPR011335">
    <property type="entry name" value="Restrct_endonuc-II-like"/>
</dbReference>
<proteinExistence type="inferred from homology"/>
<comment type="similarity">
    <text evidence="1 2">Belongs to the UPF0102 family.</text>
</comment>
<evidence type="ECO:0000256" key="1">
    <source>
        <dbReference type="ARBA" id="ARBA00006738"/>
    </source>
</evidence>
<gene>
    <name evidence="3" type="ORF">UV61_C0014G0016</name>
</gene>
<dbReference type="Gene3D" id="3.40.1350.10">
    <property type="match status" value="1"/>
</dbReference>
<sequence>MPANNLPKGKLGETLAADFLKRKGYQILLRNFHCRWGEIDLIAKFQNILIFVEVKTRWGTPFGTPEEAVTPWKIRSLVRTAEYFKMLHPTTPAQMQIDVVAIELNQQGKLLRINHLTNVTG</sequence>
<dbReference type="NCBIfam" id="NF009154">
    <property type="entry name" value="PRK12497.3-3"/>
    <property type="match status" value="1"/>
</dbReference>
<dbReference type="HAMAP" id="MF_00048">
    <property type="entry name" value="UPF0102"/>
    <property type="match status" value="1"/>
</dbReference>
<dbReference type="EMBL" id="LCFD01000014">
    <property type="protein sequence ID" value="KKS85916.1"/>
    <property type="molecule type" value="Genomic_DNA"/>
</dbReference>
<reference evidence="3 4" key="1">
    <citation type="journal article" date="2015" name="Nature">
        <title>rRNA introns, odd ribosomes, and small enigmatic genomes across a large radiation of phyla.</title>
        <authorList>
            <person name="Brown C.T."/>
            <person name="Hug L.A."/>
            <person name="Thomas B.C."/>
            <person name="Sharon I."/>
            <person name="Castelle C.J."/>
            <person name="Singh A."/>
            <person name="Wilkins M.J."/>
            <person name="Williams K.H."/>
            <person name="Banfield J.F."/>
        </authorList>
    </citation>
    <scope>NUCLEOTIDE SEQUENCE [LARGE SCALE GENOMIC DNA]</scope>
</reference>
<comment type="caution">
    <text evidence="3">The sequence shown here is derived from an EMBL/GenBank/DDBJ whole genome shotgun (WGS) entry which is preliminary data.</text>
</comment>
<evidence type="ECO:0000256" key="2">
    <source>
        <dbReference type="HAMAP-Rule" id="MF_00048"/>
    </source>
</evidence>
<dbReference type="InterPro" id="IPR003509">
    <property type="entry name" value="UPF0102_YraN-like"/>
</dbReference>
<dbReference type="CDD" id="cd20736">
    <property type="entry name" value="PoNe_Nuclease"/>
    <property type="match status" value="1"/>
</dbReference>
<dbReference type="InterPro" id="IPR011856">
    <property type="entry name" value="tRNA_endonuc-like_dom_sf"/>
</dbReference>
<accession>A0A0G1ES65</accession>
<dbReference type="AlphaFoldDB" id="A0A0G1ES65"/>
<dbReference type="STRING" id="1618446.UV61_C0014G0016"/>
<dbReference type="Proteomes" id="UP000034050">
    <property type="component" value="Unassembled WGS sequence"/>
</dbReference>
<name>A0A0G1ES65_9BACT</name>
<organism evidence="3 4">
    <name type="scientific">Candidatus Gottesmanbacteria bacterium GW2011_GWB1_43_11</name>
    <dbReference type="NCBI Taxonomy" id="1618446"/>
    <lineage>
        <taxon>Bacteria</taxon>
        <taxon>Candidatus Gottesmaniibacteriota</taxon>
    </lineage>
</organism>
<evidence type="ECO:0000313" key="4">
    <source>
        <dbReference type="Proteomes" id="UP000034050"/>
    </source>
</evidence>
<dbReference type="GO" id="GO:0003676">
    <property type="term" value="F:nucleic acid binding"/>
    <property type="evidence" value="ECO:0007669"/>
    <property type="project" value="InterPro"/>
</dbReference>
<dbReference type="PANTHER" id="PTHR34039">
    <property type="entry name" value="UPF0102 PROTEIN YRAN"/>
    <property type="match status" value="1"/>
</dbReference>
<protein>
    <recommendedName>
        <fullName evidence="2">UPF0102 protein UV61_C0014G0016</fullName>
    </recommendedName>
</protein>
<dbReference type="NCBIfam" id="NF009150">
    <property type="entry name" value="PRK12497.1-3"/>
    <property type="match status" value="1"/>
</dbReference>